<proteinExistence type="predicted"/>
<dbReference type="OrthoDB" id="3310880at2759"/>
<accession>A0A0C3QHR4</accession>
<protein>
    <submittedName>
        <fullName evidence="1">Uncharacterized protein</fullName>
    </submittedName>
</protein>
<reference evidence="1 2" key="1">
    <citation type="submission" date="2014-04" db="EMBL/GenBank/DDBJ databases">
        <authorList>
            <consortium name="DOE Joint Genome Institute"/>
            <person name="Kuo A."/>
            <person name="Girlanda M."/>
            <person name="Perotto S."/>
            <person name="Kohler A."/>
            <person name="Nagy L.G."/>
            <person name="Floudas D."/>
            <person name="Copeland A."/>
            <person name="Barry K.W."/>
            <person name="Cichocki N."/>
            <person name="Veneault-Fourrey C."/>
            <person name="LaButti K."/>
            <person name="Lindquist E.A."/>
            <person name="Lipzen A."/>
            <person name="Lundell T."/>
            <person name="Morin E."/>
            <person name="Murat C."/>
            <person name="Sun H."/>
            <person name="Tunlid A."/>
            <person name="Henrissat B."/>
            <person name="Grigoriev I.V."/>
            <person name="Hibbett D.S."/>
            <person name="Martin F."/>
            <person name="Nordberg H.P."/>
            <person name="Cantor M.N."/>
            <person name="Hua S.X."/>
        </authorList>
    </citation>
    <scope>NUCLEOTIDE SEQUENCE [LARGE SCALE GENOMIC DNA]</scope>
    <source>
        <strain evidence="1 2">MUT 4182</strain>
    </source>
</reference>
<dbReference type="AlphaFoldDB" id="A0A0C3QHR4"/>
<sequence>MADLPFPPSTTDLNETVLHIQSISTILSHALAHTGESTKAHRDSRLRILDDLALLFVPGSSDGEDVVAVTAIVQNKCVTVETIHELAENGRGDRNPDPTGFAKPQKSPIASSKILFSTAWREEHARNMQYLLRDLYTDADGVLGPKDTTHLRFYVYCYCIAKVHSRFTAKILGFKGPYPDFILPDNRGEVGRSAKDNFGRGEAITKILAPSKVERKDKTWLVKCLTNLEDIPKSDWQLSEDIPAVVKLTRLCDSGLPPSQHSLMFGDKSYACCRLG</sequence>
<evidence type="ECO:0000313" key="1">
    <source>
        <dbReference type="EMBL" id="KIO31445.1"/>
    </source>
</evidence>
<name>A0A0C3QHR4_9AGAM</name>
<dbReference type="HOGENOM" id="CLU_1008990_0_0_1"/>
<keyword evidence="2" id="KW-1185">Reference proteome</keyword>
<dbReference type="Proteomes" id="UP000054248">
    <property type="component" value="Unassembled WGS sequence"/>
</dbReference>
<reference evidence="2" key="2">
    <citation type="submission" date="2015-01" db="EMBL/GenBank/DDBJ databases">
        <title>Evolutionary Origins and Diversification of the Mycorrhizal Mutualists.</title>
        <authorList>
            <consortium name="DOE Joint Genome Institute"/>
            <consortium name="Mycorrhizal Genomics Consortium"/>
            <person name="Kohler A."/>
            <person name="Kuo A."/>
            <person name="Nagy L.G."/>
            <person name="Floudas D."/>
            <person name="Copeland A."/>
            <person name="Barry K.W."/>
            <person name="Cichocki N."/>
            <person name="Veneault-Fourrey C."/>
            <person name="LaButti K."/>
            <person name="Lindquist E.A."/>
            <person name="Lipzen A."/>
            <person name="Lundell T."/>
            <person name="Morin E."/>
            <person name="Murat C."/>
            <person name="Riley R."/>
            <person name="Ohm R."/>
            <person name="Sun H."/>
            <person name="Tunlid A."/>
            <person name="Henrissat B."/>
            <person name="Grigoriev I.V."/>
            <person name="Hibbett D.S."/>
            <person name="Martin F."/>
        </authorList>
    </citation>
    <scope>NUCLEOTIDE SEQUENCE [LARGE SCALE GENOMIC DNA]</scope>
    <source>
        <strain evidence="2">MUT 4182</strain>
    </source>
</reference>
<dbReference type="EMBL" id="KN822963">
    <property type="protein sequence ID" value="KIO31445.1"/>
    <property type="molecule type" value="Genomic_DNA"/>
</dbReference>
<organism evidence="1 2">
    <name type="scientific">Tulasnella calospora MUT 4182</name>
    <dbReference type="NCBI Taxonomy" id="1051891"/>
    <lineage>
        <taxon>Eukaryota</taxon>
        <taxon>Fungi</taxon>
        <taxon>Dikarya</taxon>
        <taxon>Basidiomycota</taxon>
        <taxon>Agaricomycotina</taxon>
        <taxon>Agaricomycetes</taxon>
        <taxon>Cantharellales</taxon>
        <taxon>Tulasnellaceae</taxon>
        <taxon>Tulasnella</taxon>
    </lineage>
</organism>
<evidence type="ECO:0000313" key="2">
    <source>
        <dbReference type="Proteomes" id="UP000054248"/>
    </source>
</evidence>
<gene>
    <name evidence="1" type="ORF">M407DRAFT_19585</name>
</gene>